<comment type="function">
    <text evidence="5">Also displays a weak uracil phosphoribosyltransferase activity which is not physiologically significant.</text>
</comment>
<dbReference type="STRING" id="82374.NZ47_02150"/>
<dbReference type="Pfam" id="PF00156">
    <property type="entry name" value="Pribosyltran"/>
    <property type="match status" value="1"/>
</dbReference>
<dbReference type="GO" id="GO:0006353">
    <property type="term" value="P:DNA-templated transcription termination"/>
    <property type="evidence" value="ECO:0007669"/>
    <property type="project" value="UniProtKB-UniRule"/>
</dbReference>
<dbReference type="Gene3D" id="3.40.50.2020">
    <property type="match status" value="1"/>
</dbReference>
<reference evidence="7 8" key="1">
    <citation type="journal article" date="2013" name="PLoS ONE">
        <title>Identification and characterization of three novel lipases belonging to families II and V from Anaerovibrio lipolyticus 5ST.</title>
        <authorList>
            <person name="Prive F."/>
            <person name="Kaderbhai N.N."/>
            <person name="Girdwood S."/>
            <person name="Worgan H.J."/>
            <person name="Pinloche E."/>
            <person name="Scollan N.D."/>
            <person name="Huws S.A."/>
            <person name="Newbold C.J."/>
        </authorList>
    </citation>
    <scope>NUCLEOTIDE SEQUENCE [LARGE SCALE GENOMIC DNA]</scope>
    <source>
        <strain evidence="7 8">5S</strain>
    </source>
</reference>
<feature type="short sequence motif" description="PRPP-binding" evidence="5">
    <location>
        <begin position="102"/>
        <end position="114"/>
    </location>
</feature>
<dbReference type="SUPFAM" id="SSF53271">
    <property type="entry name" value="PRTase-like"/>
    <property type="match status" value="1"/>
</dbReference>
<sequence length="183" mass="20486">MTTFIDKTVLMDEQAMHRALVRIAHEILEKNKGVDNIVLVGIRSRGVPLAERVADAIENIEGKRPPVGVLDITLYRDDLSILSYQPIVRPTTMPVDIDNKIIVLVDDVLYTGRTIRSALNAIIDMGRPKSIQLAVLIDRGHRELPIRADYVGKNVPTSSKESVNVKVVEIDDTDQVVLRQEKE</sequence>
<comment type="similarity">
    <text evidence="1 5">Belongs to the purine/pyrimidine phosphoribosyltransferase family. PyrR subfamily.</text>
</comment>
<feature type="domain" description="Phosphoribosyltransferase" evidence="6">
    <location>
        <begin position="12"/>
        <end position="158"/>
    </location>
</feature>
<dbReference type="FunFam" id="3.40.50.2020:FF:000020">
    <property type="entry name" value="Bifunctional protein PyrR"/>
    <property type="match status" value="1"/>
</dbReference>
<dbReference type="AlphaFoldDB" id="A0A0B2K475"/>
<dbReference type="GO" id="GO:0004845">
    <property type="term" value="F:uracil phosphoribosyltransferase activity"/>
    <property type="evidence" value="ECO:0007669"/>
    <property type="project" value="UniProtKB-UniRule"/>
</dbReference>
<dbReference type="PANTHER" id="PTHR11608">
    <property type="entry name" value="BIFUNCTIONAL PROTEIN PYRR"/>
    <property type="match status" value="1"/>
</dbReference>
<dbReference type="GO" id="GO:0003723">
    <property type="term" value="F:RNA binding"/>
    <property type="evidence" value="ECO:0007669"/>
    <property type="project" value="UniProtKB-UniRule"/>
</dbReference>
<keyword evidence="5 7" id="KW-0328">Glycosyltransferase</keyword>
<protein>
    <recommendedName>
        <fullName evidence="5">Bifunctional protein PyrR</fullName>
    </recommendedName>
    <domain>
        <recommendedName>
            <fullName evidence="5">Pyrimidine operon regulatory protein</fullName>
        </recommendedName>
    </domain>
    <domain>
        <recommendedName>
            <fullName evidence="5">Uracil phosphoribosyltransferase</fullName>
            <shortName evidence="5">UPRTase</shortName>
            <ecNumber evidence="5">2.4.2.9</ecNumber>
        </recommendedName>
    </domain>
</protein>
<evidence type="ECO:0000256" key="3">
    <source>
        <dbReference type="ARBA" id="ARBA00023015"/>
    </source>
</evidence>
<comment type="catalytic activity">
    <reaction evidence="5">
        <text>UMP + diphosphate = 5-phospho-alpha-D-ribose 1-diphosphate + uracil</text>
        <dbReference type="Rhea" id="RHEA:13017"/>
        <dbReference type="ChEBI" id="CHEBI:17568"/>
        <dbReference type="ChEBI" id="CHEBI:33019"/>
        <dbReference type="ChEBI" id="CHEBI:57865"/>
        <dbReference type="ChEBI" id="CHEBI:58017"/>
        <dbReference type="EC" id="2.4.2.9"/>
    </reaction>
</comment>
<dbReference type="NCBIfam" id="NF003548">
    <property type="entry name" value="PRK05205.1-4"/>
    <property type="match status" value="1"/>
</dbReference>
<dbReference type="NCBIfam" id="NF003549">
    <property type="entry name" value="PRK05205.1-5"/>
    <property type="match status" value="1"/>
</dbReference>
<evidence type="ECO:0000259" key="6">
    <source>
        <dbReference type="Pfam" id="PF00156"/>
    </source>
</evidence>
<dbReference type="InterPro" id="IPR050137">
    <property type="entry name" value="PyrR_bifunctional"/>
</dbReference>
<comment type="function">
    <text evidence="5">Regulates transcriptional attenuation of the pyrimidine nucleotide (pyr) operon by binding in a uridine-dependent manner to specific sites on pyr mRNA. This disrupts an antiterminator hairpin in the RNA and favors formation of a downstream transcription terminator, leading to a reduced expression of downstream genes.</text>
</comment>
<gene>
    <name evidence="5" type="primary">pyrR</name>
    <name evidence="7" type="ORF">NZ47_02150</name>
</gene>
<dbReference type="EMBL" id="JSCE01000040">
    <property type="protein sequence ID" value="KHM52887.1"/>
    <property type="molecule type" value="Genomic_DNA"/>
</dbReference>
<dbReference type="InterPro" id="IPR029057">
    <property type="entry name" value="PRTase-like"/>
</dbReference>
<organism evidence="7 8">
    <name type="scientific">Anaerovibrio lipolyticus</name>
    <dbReference type="NCBI Taxonomy" id="82374"/>
    <lineage>
        <taxon>Bacteria</taxon>
        <taxon>Bacillati</taxon>
        <taxon>Bacillota</taxon>
        <taxon>Negativicutes</taxon>
        <taxon>Selenomonadales</taxon>
        <taxon>Selenomonadaceae</taxon>
        <taxon>Anaerovibrio</taxon>
    </lineage>
</organism>
<dbReference type="CDD" id="cd06223">
    <property type="entry name" value="PRTases_typeI"/>
    <property type="match status" value="1"/>
</dbReference>
<evidence type="ECO:0000256" key="4">
    <source>
        <dbReference type="ARBA" id="ARBA00023163"/>
    </source>
</evidence>
<dbReference type="InterPro" id="IPR023050">
    <property type="entry name" value="PyrR"/>
</dbReference>
<accession>A0A0B2K475</accession>
<keyword evidence="4 5" id="KW-0804">Transcription</keyword>
<dbReference type="PANTHER" id="PTHR11608:SF0">
    <property type="entry name" value="BIFUNCTIONAL PROTEIN PYRR"/>
    <property type="match status" value="1"/>
</dbReference>
<comment type="subunit">
    <text evidence="5">Homodimer and homohexamer; in equilibrium.</text>
</comment>
<dbReference type="NCBIfam" id="NF003547">
    <property type="entry name" value="PRK05205.1-3"/>
    <property type="match status" value="1"/>
</dbReference>
<dbReference type="eggNOG" id="COG2065">
    <property type="taxonomic scope" value="Bacteria"/>
</dbReference>
<dbReference type="InterPro" id="IPR000836">
    <property type="entry name" value="PRTase_dom"/>
</dbReference>
<evidence type="ECO:0000256" key="1">
    <source>
        <dbReference type="ARBA" id="ARBA00005565"/>
    </source>
</evidence>
<evidence type="ECO:0000256" key="5">
    <source>
        <dbReference type="HAMAP-Rule" id="MF_01219"/>
    </source>
</evidence>
<evidence type="ECO:0000313" key="8">
    <source>
        <dbReference type="Proteomes" id="UP000030993"/>
    </source>
</evidence>
<dbReference type="HAMAP" id="MF_01219">
    <property type="entry name" value="PyrR"/>
    <property type="match status" value="1"/>
</dbReference>
<dbReference type="NCBIfam" id="NF003545">
    <property type="entry name" value="PRK05205.1-1"/>
    <property type="match status" value="1"/>
</dbReference>
<keyword evidence="5" id="KW-0694">RNA-binding</keyword>
<keyword evidence="3 5" id="KW-0805">Transcription regulation</keyword>
<comment type="caution">
    <text evidence="7">The sequence shown here is derived from an EMBL/GenBank/DDBJ whole genome shotgun (WGS) entry which is preliminary data.</text>
</comment>
<keyword evidence="2 5" id="KW-0806">Transcription termination</keyword>
<evidence type="ECO:0000256" key="2">
    <source>
        <dbReference type="ARBA" id="ARBA00022472"/>
    </source>
</evidence>
<name>A0A0B2K475_9FIRM</name>
<evidence type="ECO:0000313" key="7">
    <source>
        <dbReference type="EMBL" id="KHM52887.1"/>
    </source>
</evidence>
<dbReference type="Proteomes" id="UP000030993">
    <property type="component" value="Unassembled WGS sequence"/>
</dbReference>
<dbReference type="EC" id="2.4.2.9" evidence="5"/>
<dbReference type="RefSeq" id="WP_039206059.1">
    <property type="nucleotide sequence ID" value="NZ_JSCE01000040.1"/>
</dbReference>
<keyword evidence="5 7" id="KW-0808">Transferase</keyword>
<keyword evidence="8" id="KW-1185">Reference proteome</keyword>
<proteinExistence type="inferred from homology"/>